<proteinExistence type="predicted"/>
<gene>
    <name evidence="1" type="ORF">BAU17_10740</name>
</gene>
<dbReference type="PANTHER" id="PTHR48100">
    <property type="entry name" value="BROAD-SPECIFICITY PHOSPHATASE YOR283W-RELATED"/>
    <property type="match status" value="1"/>
</dbReference>
<dbReference type="InterPro" id="IPR029033">
    <property type="entry name" value="His_PPase_superfam"/>
</dbReference>
<comment type="caution">
    <text evidence="1">The sequence shown here is derived from an EMBL/GenBank/DDBJ whole genome shotgun (WGS) entry which is preliminary data.</text>
</comment>
<dbReference type="SMART" id="SM00855">
    <property type="entry name" value="PGAM"/>
    <property type="match status" value="1"/>
</dbReference>
<accession>A0ABQ6YX15</accession>
<evidence type="ECO:0000313" key="2">
    <source>
        <dbReference type="Proteomes" id="UP000782705"/>
    </source>
</evidence>
<dbReference type="Pfam" id="PF00300">
    <property type="entry name" value="His_Phos_1"/>
    <property type="match status" value="1"/>
</dbReference>
<dbReference type="SUPFAM" id="SSF53254">
    <property type="entry name" value="Phosphoglycerate mutase-like"/>
    <property type="match status" value="1"/>
</dbReference>
<organism evidence="1 2">
    <name type="scientific">Candidatus Enterococcus willemsii</name>
    <dbReference type="NCBI Taxonomy" id="1857215"/>
    <lineage>
        <taxon>Bacteria</taxon>
        <taxon>Bacillati</taxon>
        <taxon>Bacillota</taxon>
        <taxon>Bacilli</taxon>
        <taxon>Lactobacillales</taxon>
        <taxon>Enterococcaceae</taxon>
        <taxon>Enterococcus</taxon>
    </lineage>
</organism>
<dbReference type="PANTHER" id="PTHR48100:SF1">
    <property type="entry name" value="HISTIDINE PHOSPHATASE FAMILY PROTEIN-RELATED"/>
    <property type="match status" value="1"/>
</dbReference>
<protein>
    <recommendedName>
        <fullName evidence="3">Phosphoglycerate mutase</fullName>
    </recommendedName>
</protein>
<sequence length="172" mass="19561">MKIYLIRHGEPDYHQVTEAKYKGFGRDLARLTETGIAQAKANTGHSIFDEIELVLSSPYTRAMQTTLEMVRFQNISVIVELLLHEWLPDKTGTKLASAEQVPSAYLDYLNGTNESPLQCESKEEVYERVSQVFDAYKSKGYECIACVTHAAVIRLFTGLEDIDFCGIYEFNY</sequence>
<reference evidence="1 2" key="1">
    <citation type="submission" date="2016-06" db="EMBL/GenBank/DDBJ databases">
        <title>Four novel species of enterococci isolated from chicken manure.</title>
        <authorList>
            <person name="Van Tyne D."/>
        </authorList>
    </citation>
    <scope>NUCLEOTIDE SEQUENCE [LARGE SCALE GENOMIC DNA]</scope>
    <source>
        <strain evidence="1 2">CU12B</strain>
    </source>
</reference>
<dbReference type="Gene3D" id="3.40.50.1240">
    <property type="entry name" value="Phosphoglycerate mutase-like"/>
    <property type="match status" value="1"/>
</dbReference>
<keyword evidence="2" id="KW-1185">Reference proteome</keyword>
<dbReference type="InterPro" id="IPR050275">
    <property type="entry name" value="PGM_Phosphatase"/>
</dbReference>
<dbReference type="EMBL" id="MAEL01000053">
    <property type="protein sequence ID" value="KAF1302248.1"/>
    <property type="molecule type" value="Genomic_DNA"/>
</dbReference>
<dbReference type="Proteomes" id="UP000782705">
    <property type="component" value="Unassembled WGS sequence"/>
</dbReference>
<dbReference type="RefSeq" id="WP_161902872.1">
    <property type="nucleotide sequence ID" value="NZ_MAEL01000053.1"/>
</dbReference>
<evidence type="ECO:0000313" key="1">
    <source>
        <dbReference type="EMBL" id="KAF1302248.1"/>
    </source>
</evidence>
<name>A0ABQ6YX15_9ENTE</name>
<dbReference type="InterPro" id="IPR013078">
    <property type="entry name" value="His_Pase_superF_clade-1"/>
</dbReference>
<evidence type="ECO:0008006" key="3">
    <source>
        <dbReference type="Google" id="ProtNLM"/>
    </source>
</evidence>
<dbReference type="CDD" id="cd07067">
    <property type="entry name" value="HP_PGM_like"/>
    <property type="match status" value="1"/>
</dbReference>